<name>D6PDS7_9BACT</name>
<evidence type="ECO:0000313" key="2">
    <source>
        <dbReference type="EMBL" id="ADD93878.1"/>
    </source>
</evidence>
<sequence length="89" mass="10235">MDIYINNSKYQASDDETIIQVADRHDIHIPRFCYHKRLSIVASCRMCLVEVEGAKYPQPACSTIVRDGMKVNTVGILQKMLKKVLWSSY</sequence>
<dbReference type="Gene3D" id="3.10.20.740">
    <property type="match status" value="1"/>
</dbReference>
<dbReference type="EMBL" id="GU943001">
    <property type="protein sequence ID" value="ADD93878.1"/>
    <property type="molecule type" value="Genomic_DNA"/>
</dbReference>
<organism evidence="2">
    <name type="scientific">uncultured marine bacterium MedDCM-OCT-S08-C1340</name>
    <dbReference type="NCBI Taxonomy" id="743070"/>
    <lineage>
        <taxon>Bacteria</taxon>
        <taxon>environmental samples</taxon>
    </lineage>
</organism>
<dbReference type="CDD" id="cd00207">
    <property type="entry name" value="fer2"/>
    <property type="match status" value="1"/>
</dbReference>
<feature type="domain" description="2Fe-2S ferredoxin-type" evidence="1">
    <location>
        <begin position="1"/>
        <end position="77"/>
    </location>
</feature>
<proteinExistence type="predicted"/>
<dbReference type="InterPro" id="IPR001041">
    <property type="entry name" value="2Fe-2S_ferredoxin-type"/>
</dbReference>
<dbReference type="PROSITE" id="PS00641">
    <property type="entry name" value="COMPLEX1_75K_1"/>
    <property type="match status" value="1"/>
</dbReference>
<accession>D6PDS7</accession>
<dbReference type="GO" id="GO:0008137">
    <property type="term" value="F:NADH dehydrogenase (ubiquinone) activity"/>
    <property type="evidence" value="ECO:0007669"/>
    <property type="project" value="InterPro"/>
</dbReference>
<dbReference type="AlphaFoldDB" id="D6PDS7"/>
<dbReference type="GO" id="GO:0042773">
    <property type="term" value="P:ATP synthesis coupled electron transport"/>
    <property type="evidence" value="ECO:0007669"/>
    <property type="project" value="InterPro"/>
</dbReference>
<dbReference type="Pfam" id="PF13510">
    <property type="entry name" value="Fer2_4"/>
    <property type="match status" value="1"/>
</dbReference>
<dbReference type="GO" id="GO:0051536">
    <property type="term" value="F:iron-sulfur cluster binding"/>
    <property type="evidence" value="ECO:0007669"/>
    <property type="project" value="InterPro"/>
</dbReference>
<evidence type="ECO:0000259" key="1">
    <source>
        <dbReference type="PROSITE" id="PS51085"/>
    </source>
</evidence>
<reference evidence="2" key="1">
    <citation type="journal article" date="2010" name="ISME J.">
        <title>Metagenome of the Mediterranean deep chlorophyll maximum studied by direct and fosmid library 454 pyrosequencing.</title>
        <authorList>
            <person name="Ghai R."/>
            <person name="Martin-Cuadrado A.B."/>
            <person name="Molto A.G."/>
            <person name="Heredia I.G."/>
            <person name="Cabrera R."/>
            <person name="Martin J."/>
            <person name="Verdu M."/>
            <person name="Deschamps P."/>
            <person name="Moreira D."/>
            <person name="Lopez-Garcia P."/>
            <person name="Mira A."/>
            <person name="Rodriguez-Valera F."/>
        </authorList>
    </citation>
    <scope>NUCLEOTIDE SEQUENCE</scope>
</reference>
<dbReference type="InterPro" id="IPR036010">
    <property type="entry name" value="2Fe-2S_ferredoxin-like_sf"/>
</dbReference>
<dbReference type="GO" id="GO:0016020">
    <property type="term" value="C:membrane"/>
    <property type="evidence" value="ECO:0007669"/>
    <property type="project" value="InterPro"/>
</dbReference>
<dbReference type="PROSITE" id="PS51085">
    <property type="entry name" value="2FE2S_FER_2"/>
    <property type="match status" value="1"/>
</dbReference>
<protein>
    <recommendedName>
        <fullName evidence="1">2Fe-2S ferredoxin-type domain-containing protein</fullName>
    </recommendedName>
</protein>
<dbReference type="SUPFAM" id="SSF54292">
    <property type="entry name" value="2Fe-2S ferredoxin-like"/>
    <property type="match status" value="1"/>
</dbReference>
<dbReference type="InterPro" id="IPR000283">
    <property type="entry name" value="NADH_UbQ_OxRdtase_75kDa_su_CS"/>
</dbReference>